<gene>
    <name evidence="1" type="ORF">Pro02_73260</name>
</gene>
<dbReference type="OrthoDB" id="3383851at2"/>
<evidence type="ECO:0000313" key="2">
    <source>
        <dbReference type="Proteomes" id="UP000655044"/>
    </source>
</evidence>
<dbReference type="RefSeq" id="WP_068923762.1">
    <property type="nucleotide sequence ID" value="NZ_BMQP01000061.1"/>
</dbReference>
<name>A0A8J3SFU2_PLARO</name>
<evidence type="ECO:0000313" key="1">
    <source>
        <dbReference type="EMBL" id="GIH88918.1"/>
    </source>
</evidence>
<organism evidence="1 2">
    <name type="scientific">Planobispora rosea</name>
    <dbReference type="NCBI Taxonomy" id="35762"/>
    <lineage>
        <taxon>Bacteria</taxon>
        <taxon>Bacillati</taxon>
        <taxon>Actinomycetota</taxon>
        <taxon>Actinomycetes</taxon>
        <taxon>Streptosporangiales</taxon>
        <taxon>Streptosporangiaceae</taxon>
        <taxon>Planobispora</taxon>
    </lineage>
</organism>
<reference evidence="1" key="1">
    <citation type="submission" date="2021-01" db="EMBL/GenBank/DDBJ databases">
        <title>Whole genome shotgun sequence of Planobispora rosea NBRC 15558.</title>
        <authorList>
            <person name="Komaki H."/>
            <person name="Tamura T."/>
        </authorList>
    </citation>
    <scope>NUCLEOTIDE SEQUENCE</scope>
    <source>
        <strain evidence="1">NBRC 15558</strain>
    </source>
</reference>
<comment type="caution">
    <text evidence="1">The sequence shown here is derived from an EMBL/GenBank/DDBJ whole genome shotgun (WGS) entry which is preliminary data.</text>
</comment>
<keyword evidence="2" id="KW-1185">Reference proteome</keyword>
<sequence length="152" mass="15794">MTGRFSTHGVVFDGDVVIKTYASWDRGEPRREWELLTLLNEHAPDLAAVPVRAELTALPPRVVMSRLDGVPLRGRVLTGGQVGALARAVTRLRTAIPASVLAMVPPAPGGGGTAAAPAKAHAQTARPPDCGAGGVLASARRGGCWSCWAETP</sequence>
<dbReference type="EMBL" id="BOOI01000094">
    <property type="protein sequence ID" value="GIH88918.1"/>
    <property type="molecule type" value="Genomic_DNA"/>
</dbReference>
<proteinExistence type="predicted"/>
<dbReference type="Proteomes" id="UP000655044">
    <property type="component" value="Unassembled WGS sequence"/>
</dbReference>
<accession>A0A8J3SFU2</accession>
<dbReference type="AlphaFoldDB" id="A0A8J3SFU2"/>
<protein>
    <submittedName>
        <fullName evidence="1">Uncharacterized protein</fullName>
    </submittedName>
</protein>